<dbReference type="Gene3D" id="1.25.10.10">
    <property type="entry name" value="Leucine-rich Repeat Variant"/>
    <property type="match status" value="2"/>
</dbReference>
<dbReference type="InterPro" id="IPR011989">
    <property type="entry name" value="ARM-like"/>
</dbReference>
<evidence type="ECO:0000313" key="1">
    <source>
        <dbReference type="Proteomes" id="UP000504635"/>
    </source>
</evidence>
<keyword evidence="1" id="KW-1185">Reference proteome</keyword>
<dbReference type="AlphaFoldDB" id="A0A6J2Y9K4"/>
<dbReference type="OrthoDB" id="7537227at2759"/>
<sequence length="678" mass="75802">MTSRSILQVFEDFQKARLTFSQTIADLALRPQNVQIMKNANVLDLLKPLINDIIPSVRQCASIALGRLVHNDSEIATELIETGLLPILLQNASSGNKYQKTAVLFVLRSICKHNERMAEIIVKSGGLQTFIFCLEDFELSVKESAAWGVGYIARHSKQMAQECVNQGVLPLLMLCLQEPELSVKQIATSAITDIAKHTEDLAMCVVDAGIAPYLVKNLHNSDEKLKKQSLAALSAIARHSIELAEVVVESEIFPTVLQHLSHPCPGVRQNAAAVVRDIAKQSQELTQLVVNSGGIAALLEIILQPATKEPESRNDARLPCVTALGFIAGHSAQLAMTVIGCRTVQSLTGILNGSTDDALLSAVAWTISQIGRHSPEHAKAIASTNIFQRLVELYESPKSSVDLKSKCHNALKLCLQNCLLVSALEPLLFNAPPEILKYVLGQYSKVSMRKSAVSSVSTKTYAPNNLEITGNKINLTEIKQEKRNKIFPRKNLVIESAEQEEPNIIIKRPCQIQENICPKKPPLYVYKNCLKTNTTEYKNTEILSKVLRQIKETSKVEDFEKILRNLCQSDNFLNSQKEYKRKNKTDEVLEYFQRQNIYDQFFGQHYEYLSEIRDNKSYPESILDKVEEYSPHMMTVLRETSQNNEEMQTEIIQAVVKDELSIESESATDIAAQPNEET</sequence>
<evidence type="ECO:0000313" key="2">
    <source>
        <dbReference type="RefSeq" id="XP_030759605.1"/>
    </source>
</evidence>
<dbReference type="GO" id="GO:0003341">
    <property type="term" value="P:cilium movement"/>
    <property type="evidence" value="ECO:0007669"/>
    <property type="project" value="TreeGrafter"/>
</dbReference>
<dbReference type="Proteomes" id="UP000504635">
    <property type="component" value="Unplaced"/>
</dbReference>
<dbReference type="SUPFAM" id="SSF48371">
    <property type="entry name" value="ARM repeat"/>
    <property type="match status" value="1"/>
</dbReference>
<protein>
    <submittedName>
        <fullName evidence="2">Sperm-associated antigen 6-like</fullName>
    </submittedName>
</protein>
<dbReference type="GeneID" id="115885004"/>
<reference evidence="2" key="1">
    <citation type="submission" date="2025-08" db="UniProtKB">
        <authorList>
            <consortium name="RefSeq"/>
        </authorList>
    </citation>
    <scope>IDENTIFICATION</scope>
    <source>
        <tissue evidence="2">Gonads</tissue>
    </source>
</reference>
<proteinExistence type="predicted"/>
<accession>A0A6J2Y9K4</accession>
<dbReference type="GO" id="GO:0008017">
    <property type="term" value="F:microtubule binding"/>
    <property type="evidence" value="ECO:0007669"/>
    <property type="project" value="TreeGrafter"/>
</dbReference>
<dbReference type="InterPro" id="IPR016024">
    <property type="entry name" value="ARM-type_fold"/>
</dbReference>
<organism evidence="1 2">
    <name type="scientific">Sitophilus oryzae</name>
    <name type="common">Rice weevil</name>
    <name type="synonym">Curculio oryzae</name>
    <dbReference type="NCBI Taxonomy" id="7048"/>
    <lineage>
        <taxon>Eukaryota</taxon>
        <taxon>Metazoa</taxon>
        <taxon>Ecdysozoa</taxon>
        <taxon>Arthropoda</taxon>
        <taxon>Hexapoda</taxon>
        <taxon>Insecta</taxon>
        <taxon>Pterygota</taxon>
        <taxon>Neoptera</taxon>
        <taxon>Endopterygota</taxon>
        <taxon>Coleoptera</taxon>
        <taxon>Polyphaga</taxon>
        <taxon>Cucujiformia</taxon>
        <taxon>Curculionidae</taxon>
        <taxon>Dryophthorinae</taxon>
        <taxon>Sitophilus</taxon>
    </lineage>
</organism>
<dbReference type="InterPro" id="IPR000225">
    <property type="entry name" value="Armadillo"/>
</dbReference>
<name>A0A6J2Y9K4_SITOR</name>
<dbReference type="KEGG" id="soy:115885004"/>
<dbReference type="RefSeq" id="XP_030759605.1">
    <property type="nucleotide sequence ID" value="XM_030903745.1"/>
</dbReference>
<dbReference type="PANTHER" id="PTHR23314">
    <property type="entry name" value="SPERM-ASSOCIATED ANTIGEN 6 ARMADILLO REPEAT-CONTAINING"/>
    <property type="match status" value="1"/>
</dbReference>
<dbReference type="SMART" id="SM00185">
    <property type="entry name" value="ARM"/>
    <property type="match status" value="8"/>
</dbReference>
<dbReference type="InParanoid" id="A0A6J2Y9K4"/>
<gene>
    <name evidence="2" type="primary">LOC115885004</name>
</gene>
<dbReference type="PANTHER" id="PTHR23314:SF0">
    <property type="entry name" value="SPERM-ASSOCIATED ANTIGEN 6"/>
    <property type="match status" value="1"/>
</dbReference>
<dbReference type="GO" id="GO:0015630">
    <property type="term" value="C:microtubule cytoskeleton"/>
    <property type="evidence" value="ECO:0007669"/>
    <property type="project" value="TreeGrafter"/>
</dbReference>